<feature type="domain" description="Type I restriction modification DNA specificity" evidence="4">
    <location>
        <begin position="2"/>
        <end position="167"/>
    </location>
</feature>
<proteinExistence type="inferred from homology"/>
<organism evidence="5 6">
    <name type="scientific">Natronorubrum sediminis</name>
    <dbReference type="NCBI Taxonomy" id="640943"/>
    <lineage>
        <taxon>Archaea</taxon>
        <taxon>Methanobacteriati</taxon>
        <taxon>Methanobacteriota</taxon>
        <taxon>Stenosarchaea group</taxon>
        <taxon>Halobacteria</taxon>
        <taxon>Halobacteriales</taxon>
        <taxon>Natrialbaceae</taxon>
        <taxon>Natronorubrum</taxon>
    </lineage>
</organism>
<dbReference type="AlphaFoldDB" id="A0A1H6FKX5"/>
<dbReference type="Pfam" id="PF01420">
    <property type="entry name" value="Methylase_S"/>
    <property type="match status" value="2"/>
</dbReference>
<dbReference type="InterPro" id="IPR044946">
    <property type="entry name" value="Restrct_endonuc_typeI_TRD_sf"/>
</dbReference>
<dbReference type="PANTHER" id="PTHR30408:SF12">
    <property type="entry name" value="TYPE I RESTRICTION ENZYME MJAVIII SPECIFICITY SUBUNIT"/>
    <property type="match status" value="1"/>
</dbReference>
<evidence type="ECO:0000313" key="6">
    <source>
        <dbReference type="Proteomes" id="UP000199112"/>
    </source>
</evidence>
<dbReference type="InterPro" id="IPR000055">
    <property type="entry name" value="Restrct_endonuc_typeI_TRD"/>
</dbReference>
<evidence type="ECO:0000259" key="4">
    <source>
        <dbReference type="Pfam" id="PF01420"/>
    </source>
</evidence>
<dbReference type="SUPFAM" id="SSF116734">
    <property type="entry name" value="DNA methylase specificity domain"/>
    <property type="match status" value="2"/>
</dbReference>
<keyword evidence="6" id="KW-1185">Reference proteome</keyword>
<name>A0A1H6FKX5_9EURY</name>
<accession>A0A1H6FKX5</accession>
<dbReference type="EMBL" id="FNWL01000001">
    <property type="protein sequence ID" value="SEH11511.1"/>
    <property type="molecule type" value="Genomic_DNA"/>
</dbReference>
<keyword evidence="3" id="KW-0238">DNA-binding</keyword>
<sequence length="408" mass="47003">MPDGWDIVRIGELKERVSNRVDPQEFPEDKYLSLKHLDKSSTRAKSHGYAEEVSSKKYRFKEGDILFGRLRPYFRKVIKTEFGGVCSTDMDVIRPKEGVDRDFLHYTLFRQDFINIADKTSTGTRMPRADWDVLDDVLVALPPMEEQKRIGEALNNLDSKIDSNKRVISLCNQVSQAIFRNWFIELEPFEEEPRSYRDGIGREIPDEWQVKQMSEVAKVVDCLHSKKPDEQDYGNFYIEVNDIGENGELALDNKYLISAEDYEKWTRRITAKPGDVIISKDGRVGAVAQIPEGVEGAIGRNLVCIRPDKEQLSPPLLREYMLSPLMKAEIGRKTLSRSIFETLHVSEIEDLRVILPPKEVRQAFDNLVRPLHEQINHNIKESITLEQVRNTLLPELLSGHVRIDPDNN</sequence>
<evidence type="ECO:0000313" key="5">
    <source>
        <dbReference type="EMBL" id="SEH11511.1"/>
    </source>
</evidence>
<dbReference type="InterPro" id="IPR052021">
    <property type="entry name" value="Type-I_RS_S_subunit"/>
</dbReference>
<keyword evidence="2" id="KW-0680">Restriction system</keyword>
<gene>
    <name evidence="5" type="ORF">SAMN04487967_0383</name>
</gene>
<dbReference type="GO" id="GO:0003677">
    <property type="term" value="F:DNA binding"/>
    <property type="evidence" value="ECO:0007669"/>
    <property type="project" value="UniProtKB-KW"/>
</dbReference>
<evidence type="ECO:0000256" key="2">
    <source>
        <dbReference type="ARBA" id="ARBA00022747"/>
    </source>
</evidence>
<reference evidence="6" key="1">
    <citation type="submission" date="2016-10" db="EMBL/GenBank/DDBJ databases">
        <authorList>
            <person name="Varghese N."/>
            <person name="Submissions S."/>
        </authorList>
    </citation>
    <scope>NUCLEOTIDE SEQUENCE [LARGE SCALE GENOMIC DNA]</scope>
    <source>
        <strain evidence="6">CGMCC 1.8981</strain>
    </source>
</reference>
<dbReference type="Proteomes" id="UP000199112">
    <property type="component" value="Unassembled WGS sequence"/>
</dbReference>
<dbReference type="PANTHER" id="PTHR30408">
    <property type="entry name" value="TYPE-1 RESTRICTION ENZYME ECOKI SPECIFICITY PROTEIN"/>
    <property type="match status" value="1"/>
</dbReference>
<protein>
    <submittedName>
        <fullName evidence="5">Type I restriction modification DNA specificity domain-containing protein</fullName>
    </submittedName>
</protein>
<comment type="similarity">
    <text evidence="1">Belongs to the type-I restriction system S methylase family.</text>
</comment>
<evidence type="ECO:0000256" key="1">
    <source>
        <dbReference type="ARBA" id="ARBA00010923"/>
    </source>
</evidence>
<dbReference type="GO" id="GO:0009307">
    <property type="term" value="P:DNA restriction-modification system"/>
    <property type="evidence" value="ECO:0007669"/>
    <property type="project" value="UniProtKB-KW"/>
</dbReference>
<evidence type="ECO:0000256" key="3">
    <source>
        <dbReference type="ARBA" id="ARBA00023125"/>
    </source>
</evidence>
<dbReference type="Gene3D" id="3.90.220.20">
    <property type="entry name" value="DNA methylase specificity domains"/>
    <property type="match status" value="2"/>
</dbReference>
<feature type="domain" description="Type I restriction modification DNA specificity" evidence="4">
    <location>
        <begin position="205"/>
        <end position="381"/>
    </location>
</feature>